<protein>
    <recommendedName>
        <fullName evidence="1">Glycosyl hydrolase family 13 catalytic domain-containing protein</fullName>
    </recommendedName>
</protein>
<gene>
    <name evidence="2" type="ORF">ACFQZM_16415</name>
</gene>
<accession>A0ABW2XHW7</accession>
<evidence type="ECO:0000259" key="1">
    <source>
        <dbReference type="SMART" id="SM00642"/>
    </source>
</evidence>
<dbReference type="PANTHER" id="PTHR47786:SF2">
    <property type="entry name" value="GLYCOSYL HYDROLASE FAMILY 13 CATALYTIC DOMAIN-CONTAINING PROTEIN"/>
    <property type="match status" value="1"/>
</dbReference>
<name>A0ABW2XHW7_9ACTN</name>
<keyword evidence="3" id="KW-1185">Reference proteome</keyword>
<dbReference type="EMBL" id="JBHTGP010000008">
    <property type="protein sequence ID" value="MFD0686087.1"/>
    <property type="molecule type" value="Genomic_DNA"/>
</dbReference>
<evidence type="ECO:0000313" key="3">
    <source>
        <dbReference type="Proteomes" id="UP001597063"/>
    </source>
</evidence>
<dbReference type="SMART" id="SM00642">
    <property type="entry name" value="Aamy"/>
    <property type="match status" value="1"/>
</dbReference>
<feature type="domain" description="Glycosyl hydrolase family 13 catalytic" evidence="1">
    <location>
        <begin position="77"/>
        <end position="393"/>
    </location>
</feature>
<dbReference type="InterPro" id="IPR006047">
    <property type="entry name" value="GH13_cat_dom"/>
</dbReference>
<dbReference type="PANTHER" id="PTHR47786">
    <property type="entry name" value="ALPHA-1,4-GLUCAN:MALTOSE-1-PHOSPHATE MALTOSYLTRANSFERASE"/>
    <property type="match status" value="1"/>
</dbReference>
<dbReference type="InterPro" id="IPR017853">
    <property type="entry name" value="GH"/>
</dbReference>
<sequence length="497" mass="55175">MTSPASARRVQREPVVYEVNTLVWLGEVERRHGRGAGLQDVPKEAWDELAVPGTDVVWLMGVWRRSPAGRAIALANAGLLASFREALPDVADADIAGSPYCVRDYVADERLGGEEGLAAARAELDRRGLGLYLDYVPNHVAPDHPWLADRPDCFVQGTEADLAADPAAFIQVDGRIYARGRDPFFPPWPDVVQLDAFAPEARAATAEALASIGDRCDGVRCDMAMLMMNDVFARTWGPRAGPPPAAEFWPEVLERVRDRHPDMTFMAEAYWDREWALQRQGFDLCYDKRLYDRITGGDAGAVRDHLRAGVDYQRGLVRFLENHDEPRAAAALGPARERAAAVLAAVLPGAVLWHEGQFEGRRVRVPVFLARRPDEPPDEAAREFHHRLLAAVRDGRLREGDWSLLDCSGWPDDPSYLGLVAMCRTSAEARHVAVVNLTDRPAHARIPLPWDDLRGRAWTLRDLLSGAVYERDGDELRDPGLYVELGPWGTHLLACAV</sequence>
<dbReference type="SUPFAM" id="SSF51445">
    <property type="entry name" value="(Trans)glycosidases"/>
    <property type="match status" value="1"/>
</dbReference>
<evidence type="ECO:0000313" key="2">
    <source>
        <dbReference type="EMBL" id="MFD0686087.1"/>
    </source>
</evidence>
<reference evidence="3" key="1">
    <citation type="journal article" date="2019" name="Int. J. Syst. Evol. Microbiol.">
        <title>The Global Catalogue of Microorganisms (GCM) 10K type strain sequencing project: providing services to taxonomists for standard genome sequencing and annotation.</title>
        <authorList>
            <consortium name="The Broad Institute Genomics Platform"/>
            <consortium name="The Broad Institute Genome Sequencing Center for Infectious Disease"/>
            <person name="Wu L."/>
            <person name="Ma J."/>
        </authorList>
    </citation>
    <scope>NUCLEOTIDE SEQUENCE [LARGE SCALE GENOMIC DNA]</scope>
    <source>
        <strain evidence="3">JCM 9371</strain>
    </source>
</reference>
<dbReference type="Gene3D" id="3.20.20.80">
    <property type="entry name" value="Glycosidases"/>
    <property type="match status" value="1"/>
</dbReference>
<dbReference type="RefSeq" id="WP_131756655.1">
    <property type="nucleotide sequence ID" value="NZ_CAACUY010000019.1"/>
</dbReference>
<comment type="caution">
    <text evidence="2">The sequence shown here is derived from an EMBL/GenBank/DDBJ whole genome shotgun (WGS) entry which is preliminary data.</text>
</comment>
<dbReference type="Proteomes" id="UP001597063">
    <property type="component" value="Unassembled WGS sequence"/>
</dbReference>
<dbReference type="CDD" id="cd11347">
    <property type="entry name" value="AmyAc_1"/>
    <property type="match status" value="1"/>
</dbReference>
<proteinExistence type="predicted"/>
<organism evidence="2 3">
    <name type="scientific">Actinomadura fibrosa</name>
    <dbReference type="NCBI Taxonomy" id="111802"/>
    <lineage>
        <taxon>Bacteria</taxon>
        <taxon>Bacillati</taxon>
        <taxon>Actinomycetota</taxon>
        <taxon>Actinomycetes</taxon>
        <taxon>Streptosporangiales</taxon>
        <taxon>Thermomonosporaceae</taxon>
        <taxon>Actinomadura</taxon>
    </lineage>
</organism>